<dbReference type="InterPro" id="IPR000160">
    <property type="entry name" value="GGDEF_dom"/>
</dbReference>
<dbReference type="InterPro" id="IPR035919">
    <property type="entry name" value="EAL_sf"/>
</dbReference>
<dbReference type="PROSITE" id="PS50883">
    <property type="entry name" value="EAL"/>
    <property type="match status" value="1"/>
</dbReference>
<feature type="transmembrane region" description="Helical" evidence="1">
    <location>
        <begin position="12"/>
        <end position="35"/>
    </location>
</feature>
<dbReference type="GO" id="GO:0003824">
    <property type="term" value="F:catalytic activity"/>
    <property type="evidence" value="ECO:0007669"/>
    <property type="project" value="UniProtKB-ARBA"/>
</dbReference>
<dbReference type="PANTHER" id="PTHR44757">
    <property type="entry name" value="DIGUANYLATE CYCLASE DGCP"/>
    <property type="match status" value="1"/>
</dbReference>
<evidence type="ECO:0000259" key="3">
    <source>
        <dbReference type="PROSITE" id="PS50887"/>
    </source>
</evidence>
<evidence type="ECO:0008006" key="6">
    <source>
        <dbReference type="Google" id="ProtNLM"/>
    </source>
</evidence>
<dbReference type="AlphaFoldDB" id="A0A6V8ME85"/>
<accession>A0A6V8ME85</accession>
<dbReference type="SMART" id="SM00267">
    <property type="entry name" value="GGDEF"/>
    <property type="match status" value="1"/>
</dbReference>
<proteinExistence type="predicted"/>
<keyword evidence="1" id="KW-0812">Transmembrane</keyword>
<dbReference type="InterPro" id="IPR029787">
    <property type="entry name" value="Nucleotide_cyclase"/>
</dbReference>
<feature type="transmembrane region" description="Helical" evidence="1">
    <location>
        <begin position="55"/>
        <end position="73"/>
    </location>
</feature>
<feature type="domain" description="GGDEF" evidence="3">
    <location>
        <begin position="122"/>
        <end position="257"/>
    </location>
</feature>
<dbReference type="Pfam" id="PF00563">
    <property type="entry name" value="EAL"/>
    <property type="match status" value="1"/>
</dbReference>
<name>A0A6V8ME85_9BACT</name>
<evidence type="ECO:0000259" key="2">
    <source>
        <dbReference type="PROSITE" id="PS50883"/>
    </source>
</evidence>
<dbReference type="SMART" id="SM00052">
    <property type="entry name" value="EAL"/>
    <property type="match status" value="1"/>
</dbReference>
<dbReference type="Gene3D" id="3.30.70.270">
    <property type="match status" value="1"/>
</dbReference>
<keyword evidence="1" id="KW-1133">Transmembrane helix</keyword>
<dbReference type="InterPro" id="IPR043128">
    <property type="entry name" value="Rev_trsase/Diguanyl_cyclase"/>
</dbReference>
<dbReference type="SUPFAM" id="SSF141868">
    <property type="entry name" value="EAL domain-like"/>
    <property type="match status" value="1"/>
</dbReference>
<keyword evidence="5" id="KW-1185">Reference proteome</keyword>
<dbReference type="CDD" id="cd01948">
    <property type="entry name" value="EAL"/>
    <property type="match status" value="1"/>
</dbReference>
<dbReference type="InterPro" id="IPR052155">
    <property type="entry name" value="Biofilm_reg_signaling"/>
</dbReference>
<dbReference type="InterPro" id="IPR001633">
    <property type="entry name" value="EAL_dom"/>
</dbReference>
<dbReference type="FunFam" id="3.30.70.270:FF:000001">
    <property type="entry name" value="Diguanylate cyclase domain protein"/>
    <property type="match status" value="1"/>
</dbReference>
<protein>
    <recommendedName>
        <fullName evidence="6">GGDEF-domain containing protein</fullName>
    </recommendedName>
</protein>
<dbReference type="PANTHER" id="PTHR44757:SF2">
    <property type="entry name" value="BIOFILM ARCHITECTURE MAINTENANCE PROTEIN MBAA"/>
    <property type="match status" value="1"/>
</dbReference>
<feature type="domain" description="EAL" evidence="2">
    <location>
        <begin position="266"/>
        <end position="520"/>
    </location>
</feature>
<gene>
    <name evidence="4" type="ORF">GMST_06250</name>
</gene>
<dbReference type="Gene3D" id="3.20.20.450">
    <property type="entry name" value="EAL domain"/>
    <property type="match status" value="1"/>
</dbReference>
<keyword evidence="1" id="KW-0472">Membrane</keyword>
<dbReference type="CDD" id="cd01949">
    <property type="entry name" value="GGDEF"/>
    <property type="match status" value="1"/>
</dbReference>
<dbReference type="Proteomes" id="UP000556026">
    <property type="component" value="Unassembled WGS sequence"/>
</dbReference>
<dbReference type="Pfam" id="PF00990">
    <property type="entry name" value="GGDEF"/>
    <property type="match status" value="1"/>
</dbReference>
<comment type="caution">
    <text evidence="4">The sequence shown here is derived from an EMBL/GenBank/DDBJ whole genome shotgun (WGS) entry which is preliminary data.</text>
</comment>
<evidence type="ECO:0000256" key="1">
    <source>
        <dbReference type="SAM" id="Phobius"/>
    </source>
</evidence>
<dbReference type="PROSITE" id="PS50887">
    <property type="entry name" value="GGDEF"/>
    <property type="match status" value="1"/>
</dbReference>
<dbReference type="EMBL" id="BLXX01000001">
    <property type="protein sequence ID" value="GFO58300.1"/>
    <property type="molecule type" value="Genomic_DNA"/>
</dbReference>
<evidence type="ECO:0000313" key="4">
    <source>
        <dbReference type="EMBL" id="GFO58300.1"/>
    </source>
</evidence>
<dbReference type="SUPFAM" id="SSF55073">
    <property type="entry name" value="Nucleotide cyclase"/>
    <property type="match status" value="1"/>
</dbReference>
<reference evidence="5" key="1">
    <citation type="submission" date="2020-06" db="EMBL/GenBank/DDBJ databases">
        <title>Draft genomic sequence of Geomonas sp. Red330.</title>
        <authorList>
            <person name="Itoh H."/>
            <person name="Zhenxing X."/>
            <person name="Ushijima N."/>
            <person name="Masuda Y."/>
            <person name="Shiratori Y."/>
            <person name="Senoo K."/>
        </authorList>
    </citation>
    <scope>NUCLEOTIDE SEQUENCE [LARGE SCALE GENOMIC DNA]</scope>
    <source>
        <strain evidence="5">Red330</strain>
    </source>
</reference>
<dbReference type="RefSeq" id="WP_183353143.1">
    <property type="nucleotide sequence ID" value="NZ_BLXX01000001.1"/>
</dbReference>
<sequence>MIRGTFSRLLSWIGGLSPAALTAIFLTGSVCWLFAADLVLFRLLAGRPEQWPGASAVVDGLGVLSMAVIIYLLNRKIQARHQASEEQIREQAAHDGLTGLYNRQAFDELLAQALQHSKRHNESLALLFMDLDRFKAVNDRRGHLAGDALLIETARRLKECCALRGEDLVARVGGDEFAVLMRQPELPDGPSVVAERIQKVVAQPYQVDGSPLKTSASVGIALYPSDGREPKQLYKMADLALNQAKEQGRGTICFYGGTWQKERDERLQLEQGLLRALTHDELFLVYQPKLDTSCMRVVGVEALVRWNHPHLGVLGAAGFVPIAERSGLIWPLTEWVLRAACRQAGTWYREQGLDVNVAVNMPPSVFDHEDLEPVIVRALTEGGLPPDRLTLEITEQSLMTYASEPLEVLERLQAMGLQVQIDDFGTGYSSLSSLKHYHFQALKIDRSFVSDVVTSSEDAAIATTIMFMAKCLDMEAIAEGVENEAQKEFLASIDCRLMQGFYFARPLSARDASEFIARLNRDKDPLPT</sequence>
<dbReference type="NCBIfam" id="TIGR00254">
    <property type="entry name" value="GGDEF"/>
    <property type="match status" value="1"/>
</dbReference>
<organism evidence="4 5">
    <name type="scientific">Geomonas silvestris</name>
    <dbReference type="NCBI Taxonomy" id="2740184"/>
    <lineage>
        <taxon>Bacteria</taxon>
        <taxon>Pseudomonadati</taxon>
        <taxon>Thermodesulfobacteriota</taxon>
        <taxon>Desulfuromonadia</taxon>
        <taxon>Geobacterales</taxon>
        <taxon>Geobacteraceae</taxon>
        <taxon>Geomonas</taxon>
    </lineage>
</organism>
<evidence type="ECO:0000313" key="5">
    <source>
        <dbReference type="Proteomes" id="UP000556026"/>
    </source>
</evidence>